<evidence type="ECO:0000313" key="9">
    <source>
        <dbReference type="Proteomes" id="UP000028545"/>
    </source>
</evidence>
<organism evidence="8 9">
    <name type="scientific">Pseudallescheria apiosperma</name>
    <name type="common">Scedosporium apiospermum</name>
    <dbReference type="NCBI Taxonomy" id="563466"/>
    <lineage>
        <taxon>Eukaryota</taxon>
        <taxon>Fungi</taxon>
        <taxon>Dikarya</taxon>
        <taxon>Ascomycota</taxon>
        <taxon>Pezizomycotina</taxon>
        <taxon>Sordariomycetes</taxon>
        <taxon>Hypocreomycetidae</taxon>
        <taxon>Microascales</taxon>
        <taxon>Microascaceae</taxon>
        <taxon>Scedosporium</taxon>
    </lineage>
</organism>
<dbReference type="VEuPathDB" id="FungiDB:SAPIO_CDS5206"/>
<sequence>MALPPIATATIQSTVLAAISNFLAQFFRSYRLDIRIYIDWVPVVQFVILALITTPPNFLWQEYLELTYPAREPASKPTSKGEKKTTKPTNSPGDTPLNIRNTIIKTVLDQTVGLAVNTILFALFVNGLAAAMTPLQSETELLNLRLAGRSLNYLLSGRAIDYSRVDFKVVLAQSAADFWPIMTSGWSFWPFVSLINFAFVKSVTHRNLVGGLAGVAWGMYMSGFVDR</sequence>
<evidence type="ECO:0000256" key="6">
    <source>
        <dbReference type="RuleBase" id="RU363053"/>
    </source>
</evidence>
<keyword evidence="3 6" id="KW-0812">Transmembrane</keyword>
<dbReference type="PANTHER" id="PTHR11266">
    <property type="entry name" value="PEROXISOMAL MEMBRANE PROTEIN 2, PXMP2 MPV17"/>
    <property type="match status" value="1"/>
</dbReference>
<reference evidence="8 9" key="1">
    <citation type="journal article" date="2014" name="Genome Announc.">
        <title>Draft genome sequence of the pathogenic fungus Scedosporium apiospermum.</title>
        <authorList>
            <person name="Vandeputte P."/>
            <person name="Ghamrawi S."/>
            <person name="Rechenmann M."/>
            <person name="Iltis A."/>
            <person name="Giraud S."/>
            <person name="Fleury M."/>
            <person name="Thornton C."/>
            <person name="Delhaes L."/>
            <person name="Meyer W."/>
            <person name="Papon N."/>
            <person name="Bouchara J.P."/>
        </authorList>
    </citation>
    <scope>NUCLEOTIDE SEQUENCE [LARGE SCALE GENOMIC DNA]</scope>
    <source>
        <strain evidence="8 9">IHEM 14462</strain>
    </source>
</reference>
<feature type="compositionally biased region" description="Polar residues" evidence="7">
    <location>
        <begin position="87"/>
        <end position="97"/>
    </location>
</feature>
<evidence type="ECO:0000256" key="2">
    <source>
        <dbReference type="ARBA" id="ARBA00006824"/>
    </source>
</evidence>
<dbReference type="GO" id="GO:0005778">
    <property type="term" value="C:peroxisomal membrane"/>
    <property type="evidence" value="ECO:0007669"/>
    <property type="project" value="TreeGrafter"/>
</dbReference>
<proteinExistence type="inferred from homology"/>
<dbReference type="PANTHER" id="PTHR11266:SF80">
    <property type="entry name" value="PEROXISOMAL MEMBRANE PROTEIN 2"/>
    <property type="match status" value="1"/>
</dbReference>
<feature type="region of interest" description="Disordered" evidence="7">
    <location>
        <begin position="72"/>
        <end position="97"/>
    </location>
</feature>
<evidence type="ECO:0000256" key="7">
    <source>
        <dbReference type="SAM" id="MobiDB-lite"/>
    </source>
</evidence>
<dbReference type="Proteomes" id="UP000028545">
    <property type="component" value="Unassembled WGS sequence"/>
</dbReference>
<dbReference type="AlphaFoldDB" id="A0A084G631"/>
<evidence type="ECO:0008006" key="10">
    <source>
        <dbReference type="Google" id="ProtNLM"/>
    </source>
</evidence>
<protein>
    <recommendedName>
        <fullName evidence="10">Mpv17/PMP22 family protein</fullName>
    </recommendedName>
</protein>
<evidence type="ECO:0000256" key="5">
    <source>
        <dbReference type="ARBA" id="ARBA00023136"/>
    </source>
</evidence>
<dbReference type="OrthoDB" id="10267969at2759"/>
<evidence type="ECO:0000256" key="4">
    <source>
        <dbReference type="ARBA" id="ARBA00022989"/>
    </source>
</evidence>
<dbReference type="InterPro" id="IPR007248">
    <property type="entry name" value="Mpv17_PMP22"/>
</dbReference>
<dbReference type="KEGG" id="sapo:SAPIO_CDS5206"/>
<dbReference type="GeneID" id="27724278"/>
<dbReference type="RefSeq" id="XP_016642592.1">
    <property type="nucleotide sequence ID" value="XM_016787577.1"/>
</dbReference>
<accession>A0A084G631</accession>
<dbReference type="HOGENOM" id="CLU_049109_3_1_1"/>
<dbReference type="OMA" id="DWVPVFQ"/>
<gene>
    <name evidence="8" type="ORF">SAPIO_CDS5206</name>
</gene>
<keyword evidence="9" id="KW-1185">Reference proteome</keyword>
<evidence type="ECO:0000313" key="8">
    <source>
        <dbReference type="EMBL" id="KEZ42793.1"/>
    </source>
</evidence>
<comment type="caution">
    <text evidence="8">The sequence shown here is derived from an EMBL/GenBank/DDBJ whole genome shotgun (WGS) entry which is preliminary data.</text>
</comment>
<feature type="transmembrane region" description="Helical" evidence="6">
    <location>
        <begin position="114"/>
        <end position="135"/>
    </location>
</feature>
<evidence type="ECO:0000256" key="3">
    <source>
        <dbReference type="ARBA" id="ARBA00022692"/>
    </source>
</evidence>
<keyword evidence="4 6" id="KW-1133">Transmembrane helix</keyword>
<keyword evidence="5 6" id="KW-0472">Membrane</keyword>
<evidence type="ECO:0000256" key="1">
    <source>
        <dbReference type="ARBA" id="ARBA00004141"/>
    </source>
</evidence>
<dbReference type="EMBL" id="JOWA01000098">
    <property type="protein sequence ID" value="KEZ42793.1"/>
    <property type="molecule type" value="Genomic_DNA"/>
</dbReference>
<feature type="transmembrane region" description="Helical" evidence="6">
    <location>
        <begin position="6"/>
        <end position="24"/>
    </location>
</feature>
<comment type="similarity">
    <text evidence="2 6">Belongs to the peroxisomal membrane protein PXMP2/4 family.</text>
</comment>
<comment type="subcellular location">
    <subcellularLocation>
        <location evidence="1">Membrane</location>
        <topology evidence="1">Multi-pass membrane protein</topology>
    </subcellularLocation>
</comment>
<dbReference type="Pfam" id="PF04117">
    <property type="entry name" value="Mpv17_PMP22"/>
    <property type="match status" value="1"/>
</dbReference>
<name>A0A084G631_PSEDA</name>